<evidence type="ECO:0000313" key="3">
    <source>
        <dbReference type="Proteomes" id="UP000249239"/>
    </source>
</evidence>
<accession>A0A2W7Q6D1</accession>
<keyword evidence="1" id="KW-0732">Signal</keyword>
<dbReference type="OrthoDB" id="1320396at2"/>
<dbReference type="EMBL" id="QKZK01000010">
    <property type="protein sequence ID" value="PZX17299.1"/>
    <property type="molecule type" value="Genomic_DNA"/>
</dbReference>
<organism evidence="2 3">
    <name type="scientific">Breznakibacter xylanolyticus</name>
    <dbReference type="NCBI Taxonomy" id="990"/>
    <lineage>
        <taxon>Bacteria</taxon>
        <taxon>Pseudomonadati</taxon>
        <taxon>Bacteroidota</taxon>
        <taxon>Bacteroidia</taxon>
        <taxon>Marinilabiliales</taxon>
        <taxon>Marinilabiliaceae</taxon>
        <taxon>Breznakibacter</taxon>
    </lineage>
</organism>
<reference evidence="2 3" key="1">
    <citation type="submission" date="2018-06" db="EMBL/GenBank/DDBJ databases">
        <title>Genomic Encyclopedia of Archaeal and Bacterial Type Strains, Phase II (KMG-II): from individual species to whole genera.</title>
        <authorList>
            <person name="Goeker M."/>
        </authorList>
    </citation>
    <scope>NUCLEOTIDE SEQUENCE [LARGE SCALE GENOMIC DNA]</scope>
    <source>
        <strain evidence="2 3">DSM 6779</strain>
    </source>
</reference>
<dbReference type="NCBIfam" id="TIGR03519">
    <property type="entry name" value="T9SS_PorP_fam"/>
    <property type="match status" value="1"/>
</dbReference>
<proteinExistence type="predicted"/>
<feature type="signal peptide" evidence="1">
    <location>
        <begin position="1"/>
        <end position="24"/>
    </location>
</feature>
<name>A0A2W7Q6D1_9BACT</name>
<keyword evidence="3" id="KW-1185">Reference proteome</keyword>
<dbReference type="Proteomes" id="UP000249239">
    <property type="component" value="Unassembled WGS sequence"/>
</dbReference>
<protein>
    <submittedName>
        <fullName evidence="2">Type IX secretion system PorP/SprF family membrane protein</fullName>
    </submittedName>
</protein>
<dbReference type="AlphaFoldDB" id="A0A2W7Q6D1"/>
<dbReference type="InterPro" id="IPR019861">
    <property type="entry name" value="PorP/SprF_Bacteroidetes"/>
</dbReference>
<evidence type="ECO:0000256" key="1">
    <source>
        <dbReference type="SAM" id="SignalP"/>
    </source>
</evidence>
<sequence length="323" mass="35994">MRGSRVQHLFMLMVLVASIGQAHAQSEPIYVQHFNNQPITNPAFTGFRNALAIDLSVRRQWLGMPGAPESQYLSAHAPINNSKLSIGAAIQNWRIGPIGHLQAGTHYSYLARLGDRMFLSLGMNVGLTHQQMDYFGMVLIDGNDPHFGSGNPSTTQATTGAGAVLFTQYYYVGISHPVVALTGRDNDTPLPSYQGAWYAMAGGSLPGWLDFTPKASLAARYNSDGYLLMDFTGRIFYKNRLGAGLSFRPAHSWSAILDVQINRNLSATYTYDRGLGRTPFTAFTSHEATISYDIFSLTKRNKYRHFKKKKEVDESQMRSIRYF</sequence>
<feature type="chain" id="PRO_5016160122" evidence="1">
    <location>
        <begin position="25"/>
        <end position="323"/>
    </location>
</feature>
<comment type="caution">
    <text evidence="2">The sequence shown here is derived from an EMBL/GenBank/DDBJ whole genome shotgun (WGS) entry which is preliminary data.</text>
</comment>
<gene>
    <name evidence="2" type="ORF">LX69_01614</name>
</gene>
<dbReference type="Pfam" id="PF11751">
    <property type="entry name" value="PorP_SprF"/>
    <property type="match status" value="1"/>
</dbReference>
<evidence type="ECO:0000313" key="2">
    <source>
        <dbReference type="EMBL" id="PZX17299.1"/>
    </source>
</evidence>